<keyword evidence="3" id="KW-1185">Reference proteome</keyword>
<dbReference type="Proteomes" id="UP000595426">
    <property type="component" value="Chromosome"/>
</dbReference>
<protein>
    <submittedName>
        <fullName evidence="2">Uncharacterized protein</fullName>
    </submittedName>
</protein>
<organism evidence="2 3">
    <name type="scientific">Elizabethkingia bruuniana</name>
    <dbReference type="NCBI Taxonomy" id="1756149"/>
    <lineage>
        <taxon>Bacteria</taxon>
        <taxon>Pseudomonadati</taxon>
        <taxon>Bacteroidota</taxon>
        <taxon>Flavobacteriia</taxon>
        <taxon>Flavobacteriales</taxon>
        <taxon>Weeksellaceae</taxon>
        <taxon>Elizabethkingia</taxon>
    </lineage>
</organism>
<keyword evidence="1" id="KW-0812">Transmembrane</keyword>
<proteinExistence type="predicted"/>
<name>A0A7T7ZX96_9FLAO</name>
<accession>A0A7T7ZX96</accession>
<dbReference type="AlphaFoldDB" id="A0A7T7ZX96"/>
<feature type="transmembrane region" description="Helical" evidence="1">
    <location>
        <begin position="15"/>
        <end position="36"/>
    </location>
</feature>
<dbReference type="EMBL" id="CP067018">
    <property type="protein sequence ID" value="QQN58062.1"/>
    <property type="molecule type" value="Genomic_DNA"/>
</dbReference>
<reference evidence="2 3" key="1">
    <citation type="submission" date="2020-12" db="EMBL/GenBank/DDBJ databases">
        <title>FDA dAtabase for Regulatory Grade micrObial Sequences (FDA-ARGOS): Supporting development and validation of Infectious Disease Dx tests.</title>
        <authorList>
            <person name="Kerrigan L."/>
            <person name="Long C."/>
            <person name="Tallon L."/>
            <person name="Sadzewicz L."/>
            <person name="Zhao X."/>
            <person name="Boylan J."/>
            <person name="Ott S."/>
            <person name="Bowen H."/>
            <person name="Vavikolanu K."/>
            <person name="Mehta A."/>
            <person name="Aluvathingal J."/>
            <person name="Nadendla S."/>
            <person name="Yan Y."/>
            <person name="Sichtig H."/>
        </authorList>
    </citation>
    <scope>NUCLEOTIDE SEQUENCE [LARGE SCALE GENOMIC DNA]</scope>
    <source>
        <strain evidence="2 3">FDAARGOS_1031</strain>
    </source>
</reference>
<evidence type="ECO:0000256" key="1">
    <source>
        <dbReference type="SAM" id="Phobius"/>
    </source>
</evidence>
<dbReference type="RefSeq" id="WP_034867728.1">
    <property type="nucleotide sequence ID" value="NZ_CP067018.1"/>
</dbReference>
<gene>
    <name evidence="2" type="ORF">I6H88_16750</name>
</gene>
<keyword evidence="1" id="KW-0472">Membrane</keyword>
<evidence type="ECO:0000313" key="2">
    <source>
        <dbReference type="EMBL" id="QQN58062.1"/>
    </source>
</evidence>
<evidence type="ECO:0000313" key="3">
    <source>
        <dbReference type="Proteomes" id="UP000595426"/>
    </source>
</evidence>
<sequence>MNERFPPKGTPIKSFFFLVFAIARLDYLLSFFRFFFWKKLCEAKRSKPQQEAGNEKSERNKM</sequence>
<keyword evidence="1" id="KW-1133">Transmembrane helix</keyword>